<dbReference type="FunFam" id="1.20.1310.10:FF:000001">
    <property type="entry name" value="Cullin 3"/>
    <property type="match status" value="1"/>
</dbReference>
<dbReference type="InterPro" id="IPR016159">
    <property type="entry name" value="Cullin_repeat-like_dom_sf"/>
</dbReference>
<keyword evidence="4" id="KW-1185">Reference proteome</keyword>
<dbReference type="AlphaFoldDB" id="A0A835H1F9"/>
<dbReference type="OrthoDB" id="27073at2759"/>
<organism evidence="3 4">
    <name type="scientific">Coptis chinensis</name>
    <dbReference type="NCBI Taxonomy" id="261450"/>
    <lineage>
        <taxon>Eukaryota</taxon>
        <taxon>Viridiplantae</taxon>
        <taxon>Streptophyta</taxon>
        <taxon>Embryophyta</taxon>
        <taxon>Tracheophyta</taxon>
        <taxon>Spermatophyta</taxon>
        <taxon>Magnoliopsida</taxon>
        <taxon>Ranunculales</taxon>
        <taxon>Ranunculaceae</taxon>
        <taxon>Coptidoideae</taxon>
        <taxon>Coptis</taxon>
    </lineage>
</organism>
<dbReference type="GO" id="GO:0031625">
    <property type="term" value="F:ubiquitin protein ligase binding"/>
    <property type="evidence" value="ECO:0007669"/>
    <property type="project" value="InterPro"/>
</dbReference>
<evidence type="ECO:0000259" key="2">
    <source>
        <dbReference type="Pfam" id="PF00888"/>
    </source>
</evidence>
<sequence>METRRNYVDLEKGWEFLEMGITKLKASFEGDPTDSQLFNSNDYMTFYSTVYRLCTQKPPHDYSQQLYDRYRKTFDEYLEATVFPSIQEKHDEHMLRELVKRWNNHKVMVGWLSLFFHYLNRYYTTRKGLATLSDVGLICFRDLIYENIKVRAKDVVISFITKEREGEQIDRALLKNALDIFVEVGMGTMDCYKNDFEVALLDDTSAYYSRKAEEYSCPDYISKVEESLKQEEDRVSHYLHCSSEQKLLERVKSATHVETKTS</sequence>
<evidence type="ECO:0000313" key="3">
    <source>
        <dbReference type="EMBL" id="KAF9590569.1"/>
    </source>
</evidence>
<dbReference type="EMBL" id="JADFTS010000009">
    <property type="protein sequence ID" value="KAF9590569.1"/>
    <property type="molecule type" value="Genomic_DNA"/>
</dbReference>
<dbReference type="FunFam" id="1.20.1310.10:FF:000021">
    <property type="entry name" value="Cullin-1, putative"/>
    <property type="match status" value="1"/>
</dbReference>
<evidence type="ECO:0000256" key="1">
    <source>
        <dbReference type="ARBA" id="ARBA00006019"/>
    </source>
</evidence>
<reference evidence="3 4" key="1">
    <citation type="submission" date="2020-10" db="EMBL/GenBank/DDBJ databases">
        <title>The Coptis chinensis genome and diversification of protoberbering-type alkaloids.</title>
        <authorList>
            <person name="Wang B."/>
            <person name="Shu S."/>
            <person name="Song C."/>
            <person name="Liu Y."/>
        </authorList>
    </citation>
    <scope>NUCLEOTIDE SEQUENCE [LARGE SCALE GENOMIC DNA]</scope>
    <source>
        <strain evidence="3">HL-2020</strain>
        <tissue evidence="3">Leaf</tissue>
    </source>
</reference>
<name>A0A835H1F9_9MAGN</name>
<dbReference type="GO" id="GO:0006511">
    <property type="term" value="P:ubiquitin-dependent protein catabolic process"/>
    <property type="evidence" value="ECO:0007669"/>
    <property type="project" value="InterPro"/>
</dbReference>
<comment type="caution">
    <text evidence="3">The sequence shown here is derived from an EMBL/GenBank/DDBJ whole genome shotgun (WGS) entry which is preliminary data.</text>
</comment>
<accession>A0A835H1F9</accession>
<dbReference type="Proteomes" id="UP000631114">
    <property type="component" value="Unassembled WGS sequence"/>
</dbReference>
<comment type="similarity">
    <text evidence="1">Belongs to the cullin family.</text>
</comment>
<protein>
    <recommendedName>
        <fullName evidence="2">Cullin N-terminal domain-containing protein</fullName>
    </recommendedName>
</protein>
<evidence type="ECO:0000313" key="4">
    <source>
        <dbReference type="Proteomes" id="UP000631114"/>
    </source>
</evidence>
<dbReference type="InterPro" id="IPR001373">
    <property type="entry name" value="Cullin_N"/>
</dbReference>
<dbReference type="Gene3D" id="1.20.1310.10">
    <property type="entry name" value="Cullin Repeats"/>
    <property type="match status" value="2"/>
</dbReference>
<proteinExistence type="inferred from homology"/>
<feature type="domain" description="Cullin N-terminal" evidence="2">
    <location>
        <begin position="15"/>
        <end position="253"/>
    </location>
</feature>
<dbReference type="Pfam" id="PF00888">
    <property type="entry name" value="Cullin"/>
    <property type="match status" value="1"/>
</dbReference>
<dbReference type="PANTHER" id="PTHR11932">
    <property type="entry name" value="CULLIN"/>
    <property type="match status" value="1"/>
</dbReference>
<dbReference type="SUPFAM" id="SSF74788">
    <property type="entry name" value="Cullin repeat-like"/>
    <property type="match status" value="1"/>
</dbReference>
<dbReference type="InterPro" id="IPR045093">
    <property type="entry name" value="Cullin"/>
</dbReference>
<gene>
    <name evidence="3" type="ORF">IFM89_035887</name>
</gene>